<dbReference type="InterPro" id="IPR026286">
    <property type="entry name" value="MaiA/AMDase"/>
</dbReference>
<sequence>MRVETPGPEPQLGLGVVAPYDFSRDRELWRWVPDTVSVFIARTERVTGADNLGAVSALGDPSVVARPTREVCEIGARVVAYACASCSFAGGARAEGELRRAMLAAGAPHALTTSGAAVRALRAVGARRLAVVHPYEEPVGERLARYLAEAGFEVADTTALGVPVDEALTASYTQVADLVLTGNRADADAVFVSCTALPTYDLIAPLERELGKPVVTANQATMWAALEVLGLPATGPGQRLCRGRGTVRA</sequence>
<dbReference type="RefSeq" id="WP_346054751.1">
    <property type="nucleotide sequence ID" value="NZ_BAABIB010000079.1"/>
</dbReference>
<dbReference type="Pfam" id="PF17645">
    <property type="entry name" value="Amdase"/>
    <property type="match status" value="1"/>
</dbReference>
<proteinExistence type="predicted"/>
<evidence type="ECO:0000313" key="2">
    <source>
        <dbReference type="Proteomes" id="UP001500192"/>
    </source>
</evidence>
<protein>
    <submittedName>
        <fullName evidence="1">Asp/Glu/hydantoin racemase</fullName>
    </submittedName>
</protein>
<evidence type="ECO:0000313" key="1">
    <source>
        <dbReference type="EMBL" id="GAA5168189.1"/>
    </source>
</evidence>
<organism evidence="1 2">
    <name type="scientific">Amycolatopsis dongchuanensis</name>
    <dbReference type="NCBI Taxonomy" id="1070866"/>
    <lineage>
        <taxon>Bacteria</taxon>
        <taxon>Bacillati</taxon>
        <taxon>Actinomycetota</taxon>
        <taxon>Actinomycetes</taxon>
        <taxon>Pseudonocardiales</taxon>
        <taxon>Pseudonocardiaceae</taxon>
        <taxon>Amycolatopsis</taxon>
    </lineage>
</organism>
<gene>
    <name evidence="1" type="ORF">GCM10023214_43610</name>
</gene>
<name>A0ABP9QVL2_9PSEU</name>
<dbReference type="Gene3D" id="3.40.50.12500">
    <property type="match status" value="1"/>
</dbReference>
<dbReference type="PANTHER" id="PTHR40267">
    <property type="entry name" value="BLR3294 PROTEIN"/>
    <property type="match status" value="1"/>
</dbReference>
<accession>A0ABP9QVL2</accession>
<dbReference type="PANTHER" id="PTHR40267:SF1">
    <property type="entry name" value="BLR3294 PROTEIN"/>
    <property type="match status" value="1"/>
</dbReference>
<dbReference type="Proteomes" id="UP001500192">
    <property type="component" value="Unassembled WGS sequence"/>
</dbReference>
<dbReference type="InterPro" id="IPR053714">
    <property type="entry name" value="Iso_Racemase_Enz_sf"/>
</dbReference>
<dbReference type="PIRSF" id="PIRSF015736">
    <property type="entry name" value="MI"/>
    <property type="match status" value="1"/>
</dbReference>
<reference evidence="2" key="1">
    <citation type="journal article" date="2019" name="Int. J. Syst. Evol. Microbiol.">
        <title>The Global Catalogue of Microorganisms (GCM) 10K type strain sequencing project: providing services to taxonomists for standard genome sequencing and annotation.</title>
        <authorList>
            <consortium name="The Broad Institute Genomics Platform"/>
            <consortium name="The Broad Institute Genome Sequencing Center for Infectious Disease"/>
            <person name="Wu L."/>
            <person name="Ma J."/>
        </authorList>
    </citation>
    <scope>NUCLEOTIDE SEQUENCE [LARGE SCALE GENOMIC DNA]</scope>
    <source>
        <strain evidence="2">JCM 18054</strain>
    </source>
</reference>
<keyword evidence="2" id="KW-1185">Reference proteome</keyword>
<dbReference type="EMBL" id="BAABIB010000079">
    <property type="protein sequence ID" value="GAA5168189.1"/>
    <property type="molecule type" value="Genomic_DNA"/>
</dbReference>
<comment type="caution">
    <text evidence="1">The sequence shown here is derived from an EMBL/GenBank/DDBJ whole genome shotgun (WGS) entry which is preliminary data.</text>
</comment>